<feature type="region of interest" description="Disordered" evidence="2">
    <location>
        <begin position="68"/>
        <end position="103"/>
    </location>
</feature>
<dbReference type="RefSeq" id="XP_013247198.1">
    <property type="nucleotide sequence ID" value="XM_013391744.1"/>
</dbReference>
<reference evidence="3" key="1">
    <citation type="submission" date="2013-10" db="EMBL/GenBank/DDBJ databases">
        <title>Genomic analysis of the causative agents of coccidiosis in chickens.</title>
        <authorList>
            <person name="Reid A.J."/>
            <person name="Blake D."/>
            <person name="Billington K."/>
            <person name="Browne H."/>
            <person name="Dunn M."/>
            <person name="Hung S."/>
            <person name="Kawahara F."/>
            <person name="Miranda-Saavedra D."/>
            <person name="Mourier T."/>
            <person name="Nagra H."/>
            <person name="Otto T.D."/>
            <person name="Rawlings N."/>
            <person name="Sanchez A."/>
            <person name="Sanders M."/>
            <person name="Subramaniam C."/>
            <person name="Tay Y."/>
            <person name="Dear P."/>
            <person name="Doerig C."/>
            <person name="Gruber A."/>
            <person name="Parkinson J."/>
            <person name="Shirley M."/>
            <person name="Wan K.L."/>
            <person name="Berriman M."/>
            <person name="Tomley F."/>
            <person name="Pain A."/>
        </authorList>
    </citation>
    <scope>NUCLEOTIDE SEQUENCE</scope>
    <source>
        <strain evidence="3">Houghton</strain>
    </source>
</reference>
<evidence type="ECO:0000313" key="3">
    <source>
        <dbReference type="EMBL" id="CDI83717.1"/>
    </source>
</evidence>
<accession>U6GVV9</accession>
<dbReference type="Proteomes" id="UP000018050">
    <property type="component" value="Unassembled WGS sequence"/>
</dbReference>
<dbReference type="VEuPathDB" id="ToxoDB:EAH_00042430"/>
<evidence type="ECO:0000256" key="1">
    <source>
        <dbReference type="SAM" id="Coils"/>
    </source>
</evidence>
<feature type="coiled-coil region" evidence="1">
    <location>
        <begin position="116"/>
        <end position="164"/>
    </location>
</feature>
<dbReference type="AlphaFoldDB" id="U6GVV9"/>
<gene>
    <name evidence="3" type="ORF">EAH_00042430</name>
</gene>
<proteinExistence type="predicted"/>
<name>U6GVV9_EIMAC</name>
<reference evidence="3" key="2">
    <citation type="submission" date="2013-10" db="EMBL/GenBank/DDBJ databases">
        <authorList>
            <person name="Aslett M."/>
        </authorList>
    </citation>
    <scope>NUCLEOTIDE SEQUENCE</scope>
    <source>
        <strain evidence="3">Houghton</strain>
    </source>
</reference>
<feature type="region of interest" description="Disordered" evidence="2">
    <location>
        <begin position="1"/>
        <end position="40"/>
    </location>
</feature>
<dbReference type="OMA" id="CMETLHA"/>
<evidence type="ECO:0000256" key="2">
    <source>
        <dbReference type="SAM" id="MobiDB-lite"/>
    </source>
</evidence>
<dbReference type="EMBL" id="HG673473">
    <property type="protein sequence ID" value="CDI83717.1"/>
    <property type="molecule type" value="Genomic_DNA"/>
</dbReference>
<organism evidence="3 4">
    <name type="scientific">Eimeria acervulina</name>
    <name type="common">Coccidian parasite</name>
    <dbReference type="NCBI Taxonomy" id="5801"/>
    <lineage>
        <taxon>Eukaryota</taxon>
        <taxon>Sar</taxon>
        <taxon>Alveolata</taxon>
        <taxon>Apicomplexa</taxon>
        <taxon>Conoidasida</taxon>
        <taxon>Coccidia</taxon>
        <taxon>Eucoccidiorida</taxon>
        <taxon>Eimeriorina</taxon>
        <taxon>Eimeriidae</taxon>
        <taxon>Eimeria</taxon>
    </lineage>
</organism>
<evidence type="ECO:0000313" key="4">
    <source>
        <dbReference type="Proteomes" id="UP000018050"/>
    </source>
</evidence>
<feature type="compositionally biased region" description="Low complexity" evidence="2">
    <location>
        <begin position="68"/>
        <end position="96"/>
    </location>
</feature>
<dbReference type="GeneID" id="25272313"/>
<sequence>MGPSSPSTEGPSPAAAAAMGSSSNSSNSSSSSSSSNSIPPLLHALASFDKAVGELCMETLHALPAATAAAATAAADATPAAAAPAAADATAAAPAAECEGPQLGQQLPSVEAFEERLSLERRLKNLKTAAENSRKNTQSHKPLVQRLKAELECLDSALKQVLEREEALKQGMPFAACSS</sequence>
<keyword evidence="4" id="KW-1185">Reference proteome</keyword>
<protein>
    <submittedName>
        <fullName evidence="3">Uncharacterized protein</fullName>
    </submittedName>
</protein>
<keyword evidence="1" id="KW-0175">Coiled coil</keyword>
<dbReference type="OrthoDB" id="347258at2759"/>